<dbReference type="PANTHER" id="PTHR30026">
    <property type="entry name" value="OUTER MEMBRANE PROTEIN TOLC"/>
    <property type="match status" value="1"/>
</dbReference>
<evidence type="ECO:0000256" key="6">
    <source>
        <dbReference type="ARBA" id="ARBA00023136"/>
    </source>
</evidence>
<proteinExistence type="inferred from homology"/>
<dbReference type="Pfam" id="PF02321">
    <property type="entry name" value="OEP"/>
    <property type="match status" value="2"/>
</dbReference>
<evidence type="ECO:0000256" key="3">
    <source>
        <dbReference type="ARBA" id="ARBA00022448"/>
    </source>
</evidence>
<keyword evidence="9" id="KW-0732">Signal</keyword>
<sequence length="431" mass="47080">MKMKKCLAAALAAFALCSAAQAERTPLCIGEALRITLENNAELKSLRQELAKADAFKIKADGTLLPSLSFSAAADAQREPQTADGSERSSGRSAAVSLEQEIYSGGKNSAMRAQAPQLKTIAEMAIADAENGAAGELYARFYNVSLKKKQIEAEEAAVATSELHLKQVKKMAELGLANKLEVMRAGQQLAENSADLATARGLYENALISLMNYMGIEPREAREVSGDLYEPAVSGDKAASLLLAQRFRADRKRLEEQIRYQENQIKIERSAMLPKVTAGLSSGWSNPYRQRDESGDTWRAQISLAVPIFDRNAARSTVISAKAVQEQNRIALEQKELDIKSEVESAWSDITTSRKSMRAQEKALELAKETLRLAEVGYREGVTPQLDLLDAQSGLTLAQLEYNRALYNCLIASVALKVTEGTISEWNGESD</sequence>
<dbReference type="EMBL" id="JMKI01000003">
    <property type="protein sequence ID" value="KEJ93427.1"/>
    <property type="molecule type" value="Genomic_DNA"/>
</dbReference>
<comment type="subcellular location">
    <subcellularLocation>
        <location evidence="1">Cell outer membrane</location>
    </subcellularLocation>
</comment>
<name>A0A073J6T9_9BACT</name>
<keyword evidence="11" id="KW-1185">Reference proteome</keyword>
<evidence type="ECO:0000256" key="4">
    <source>
        <dbReference type="ARBA" id="ARBA00022452"/>
    </source>
</evidence>
<evidence type="ECO:0000256" key="9">
    <source>
        <dbReference type="SAM" id="SignalP"/>
    </source>
</evidence>
<evidence type="ECO:0000256" key="2">
    <source>
        <dbReference type="ARBA" id="ARBA00007613"/>
    </source>
</evidence>
<gene>
    <name evidence="10" type="ORF">EH55_03930</name>
</gene>
<keyword evidence="4" id="KW-1134">Transmembrane beta strand</keyword>
<keyword evidence="5" id="KW-0812">Transmembrane</keyword>
<evidence type="ECO:0000256" key="5">
    <source>
        <dbReference type="ARBA" id="ARBA00022692"/>
    </source>
</evidence>
<dbReference type="GO" id="GO:0015562">
    <property type="term" value="F:efflux transmembrane transporter activity"/>
    <property type="evidence" value="ECO:0007669"/>
    <property type="project" value="InterPro"/>
</dbReference>
<evidence type="ECO:0008006" key="12">
    <source>
        <dbReference type="Google" id="ProtNLM"/>
    </source>
</evidence>
<dbReference type="InterPro" id="IPR003423">
    <property type="entry name" value="OMP_efflux"/>
</dbReference>
<evidence type="ECO:0000313" key="11">
    <source>
        <dbReference type="Proteomes" id="UP000027665"/>
    </source>
</evidence>
<dbReference type="GO" id="GO:0009279">
    <property type="term" value="C:cell outer membrane"/>
    <property type="evidence" value="ECO:0007669"/>
    <property type="project" value="UniProtKB-SubCell"/>
</dbReference>
<dbReference type="GO" id="GO:0015288">
    <property type="term" value="F:porin activity"/>
    <property type="evidence" value="ECO:0007669"/>
    <property type="project" value="TreeGrafter"/>
</dbReference>
<keyword evidence="8" id="KW-0175">Coiled coil</keyword>
<dbReference type="AlphaFoldDB" id="A0A073J6T9"/>
<evidence type="ECO:0000256" key="1">
    <source>
        <dbReference type="ARBA" id="ARBA00004442"/>
    </source>
</evidence>
<evidence type="ECO:0000313" key="10">
    <source>
        <dbReference type="EMBL" id="KEJ93427.1"/>
    </source>
</evidence>
<keyword evidence="7" id="KW-0998">Cell outer membrane</keyword>
<dbReference type="GeneID" id="90982491"/>
<dbReference type="Gene3D" id="1.20.1600.10">
    <property type="entry name" value="Outer membrane efflux proteins (OEP)"/>
    <property type="match status" value="1"/>
</dbReference>
<evidence type="ECO:0000256" key="7">
    <source>
        <dbReference type="ARBA" id="ARBA00023237"/>
    </source>
</evidence>
<dbReference type="OrthoDB" id="2210at2"/>
<dbReference type="PANTHER" id="PTHR30026:SF21">
    <property type="entry name" value="SLR1270 PROTEIN"/>
    <property type="match status" value="1"/>
</dbReference>
<evidence type="ECO:0000256" key="8">
    <source>
        <dbReference type="SAM" id="Coils"/>
    </source>
</evidence>
<comment type="similarity">
    <text evidence="2">Belongs to the outer membrane factor (OMF) (TC 1.B.17) family.</text>
</comment>
<feature type="coiled-coil region" evidence="8">
    <location>
        <begin position="244"/>
        <end position="271"/>
    </location>
</feature>
<keyword evidence="6" id="KW-0472">Membrane</keyword>
<dbReference type="Proteomes" id="UP000027665">
    <property type="component" value="Unassembled WGS sequence"/>
</dbReference>
<accession>A0A073J6T9</accession>
<organism evidence="10 11">
    <name type="scientific">Synergistes jonesii</name>
    <dbReference type="NCBI Taxonomy" id="2754"/>
    <lineage>
        <taxon>Bacteria</taxon>
        <taxon>Thermotogati</taxon>
        <taxon>Synergistota</taxon>
        <taxon>Synergistia</taxon>
        <taxon>Synergistales</taxon>
        <taxon>Synergistaceae</taxon>
        <taxon>Synergistes</taxon>
    </lineage>
</organism>
<dbReference type="RefSeq" id="WP_037974141.1">
    <property type="nucleotide sequence ID" value="NZ_JMKI01000003.1"/>
</dbReference>
<dbReference type="GO" id="GO:1990281">
    <property type="term" value="C:efflux pump complex"/>
    <property type="evidence" value="ECO:0007669"/>
    <property type="project" value="TreeGrafter"/>
</dbReference>
<dbReference type="eggNOG" id="COG1538">
    <property type="taxonomic scope" value="Bacteria"/>
</dbReference>
<protein>
    <recommendedName>
        <fullName evidence="12">Transporter</fullName>
    </recommendedName>
</protein>
<dbReference type="SUPFAM" id="SSF56954">
    <property type="entry name" value="Outer membrane efflux proteins (OEP)"/>
    <property type="match status" value="1"/>
</dbReference>
<reference evidence="10 11" key="1">
    <citation type="submission" date="2014-04" db="EMBL/GenBank/DDBJ databases">
        <title>Draft Genome Sequence of Synergistes jonesii.</title>
        <authorList>
            <person name="Coil D.A."/>
            <person name="Eisen J.A."/>
            <person name="Holland-Moritz H.E."/>
        </authorList>
    </citation>
    <scope>NUCLEOTIDE SEQUENCE [LARGE SCALE GENOMIC DNA]</scope>
    <source>
        <strain evidence="10 11">78-1</strain>
    </source>
</reference>
<feature type="signal peptide" evidence="9">
    <location>
        <begin position="1"/>
        <end position="22"/>
    </location>
</feature>
<feature type="chain" id="PRO_5001690288" description="Transporter" evidence="9">
    <location>
        <begin position="23"/>
        <end position="431"/>
    </location>
</feature>
<dbReference type="InterPro" id="IPR051906">
    <property type="entry name" value="TolC-like"/>
</dbReference>
<comment type="caution">
    <text evidence="10">The sequence shown here is derived from an EMBL/GenBank/DDBJ whole genome shotgun (WGS) entry which is preliminary data.</text>
</comment>
<dbReference type="STRING" id="2754.EH55_03930"/>
<keyword evidence="3" id="KW-0813">Transport</keyword>